<reference evidence="1" key="1">
    <citation type="submission" date="2022-09" db="EMBL/GenBank/DDBJ databases">
        <authorList>
            <person name="Cesa-Luna C."/>
            <person name="Girard L."/>
            <person name="Lood C."/>
            <person name="Hofte M."/>
            <person name="De Mot R."/>
        </authorList>
    </citation>
    <scope>NUCLEOTIDE SEQUENCE</scope>
    <source>
        <strain evidence="1">B1M3-32</strain>
    </source>
</reference>
<protein>
    <submittedName>
        <fullName evidence="1">HNH endonuclease</fullName>
    </submittedName>
</protein>
<dbReference type="RefSeq" id="WP_301621238.1">
    <property type="nucleotide sequence ID" value="NZ_JAOSKY010000002.1"/>
</dbReference>
<keyword evidence="2" id="KW-1185">Reference proteome</keyword>
<evidence type="ECO:0000313" key="1">
    <source>
        <dbReference type="EMBL" id="MCU7247259.1"/>
    </source>
</evidence>
<keyword evidence="1" id="KW-0378">Hydrolase</keyword>
<dbReference type="GO" id="GO:0004519">
    <property type="term" value="F:endonuclease activity"/>
    <property type="evidence" value="ECO:0007669"/>
    <property type="project" value="UniProtKB-KW"/>
</dbReference>
<sequence>MTTAKKTSAPRANVQIKTTLVKRLTPKPDVLRELYLLSGNNCAITDCDNVIVDHTGVVVGHVCHIEAAMPDGARFNPNQSNEDRRALSNLMLLCSNHHLLIDSKQNEGCYTVPKLSRIKLDHEKKFKSLGRSLKQALVKSYIDSTDSLTPTLSSDFSELERLLPDTKLRSDLAKKRRIEISSFITKLSKVPDSERRFMVSIIVRAMKLDRDDGRICVHVDDVESAFKISQSKIKKLGSALKRYGVGGVYLASTDGDEDEDYHVILDEPSSFLTWADIAKFCGKSGHNLDKFLIDLNFNLLD</sequence>
<keyword evidence="1" id="KW-0540">Nuclease</keyword>
<dbReference type="Proteomes" id="UP001139955">
    <property type="component" value="Unassembled WGS sequence"/>
</dbReference>
<accession>A0A9X2XEV8</accession>
<name>A0A9X2XEV8_9PSED</name>
<keyword evidence="1" id="KW-0255">Endonuclease</keyword>
<gene>
    <name evidence="1" type="ORF">OC940_05535</name>
</gene>
<evidence type="ECO:0000313" key="2">
    <source>
        <dbReference type="Proteomes" id="UP001139955"/>
    </source>
</evidence>
<proteinExistence type="predicted"/>
<dbReference type="AlphaFoldDB" id="A0A9X2XEV8"/>
<comment type="caution">
    <text evidence="1">The sequence shown here is derived from an EMBL/GenBank/DDBJ whole genome shotgun (WGS) entry which is preliminary data.</text>
</comment>
<organism evidence="1 2">
    <name type="scientific">Pseudomonas koreensis</name>
    <dbReference type="NCBI Taxonomy" id="198620"/>
    <lineage>
        <taxon>Bacteria</taxon>
        <taxon>Pseudomonadati</taxon>
        <taxon>Pseudomonadota</taxon>
        <taxon>Gammaproteobacteria</taxon>
        <taxon>Pseudomonadales</taxon>
        <taxon>Pseudomonadaceae</taxon>
        <taxon>Pseudomonas</taxon>
    </lineage>
</organism>
<reference evidence="1" key="2">
    <citation type="journal article" date="2023" name="mSystems">
        <title>Charting the Lipopeptidome of Nonpathogenic Pseudomonas.</title>
        <authorList>
            <person name="Cesa-Luna C."/>
            <person name="Geudens N."/>
            <person name="Girard L."/>
            <person name="De Roo V."/>
            <person name="Maklad H.R."/>
            <person name="Martins J.C."/>
            <person name="Hofte M."/>
            <person name="De Mot R."/>
        </authorList>
    </citation>
    <scope>NUCLEOTIDE SEQUENCE</scope>
    <source>
        <strain evidence="1">B1M3-32</strain>
    </source>
</reference>
<dbReference type="EMBL" id="JAOSKY010000002">
    <property type="protein sequence ID" value="MCU7247259.1"/>
    <property type="molecule type" value="Genomic_DNA"/>
</dbReference>